<dbReference type="InterPro" id="IPR011990">
    <property type="entry name" value="TPR-like_helical_dom_sf"/>
</dbReference>
<dbReference type="OrthoDB" id="448120at2759"/>
<dbReference type="Pfam" id="PF25063">
    <property type="entry name" value="ARM_TT21_C"/>
    <property type="match status" value="1"/>
</dbReference>
<keyword evidence="2" id="KW-0802">TPR repeat</keyword>
<dbReference type="InterPro" id="IPR019734">
    <property type="entry name" value="TPR_rpt"/>
</dbReference>
<dbReference type="GO" id="GO:0061512">
    <property type="term" value="P:protein localization to cilium"/>
    <property type="evidence" value="ECO:0007669"/>
    <property type="project" value="TreeGrafter"/>
</dbReference>
<comment type="similarity">
    <text evidence="1">Belongs to the TTC21 family.</text>
</comment>
<feature type="domain" description="Tetratricopeptide repeat protein 21A/21B C-terminal ARM" evidence="4">
    <location>
        <begin position="8"/>
        <end position="93"/>
    </location>
</feature>
<organism evidence="5 6">
    <name type="scientific">Symbiodinium microadriaticum</name>
    <name type="common">Dinoflagellate</name>
    <name type="synonym">Zooxanthella microadriatica</name>
    <dbReference type="NCBI Taxonomy" id="2951"/>
    <lineage>
        <taxon>Eukaryota</taxon>
        <taxon>Sar</taxon>
        <taxon>Alveolata</taxon>
        <taxon>Dinophyceae</taxon>
        <taxon>Suessiales</taxon>
        <taxon>Symbiodiniaceae</taxon>
        <taxon>Symbiodinium</taxon>
    </lineage>
</organism>
<dbReference type="SUPFAM" id="SSF48452">
    <property type="entry name" value="TPR-like"/>
    <property type="match status" value="1"/>
</dbReference>
<evidence type="ECO:0000256" key="1">
    <source>
        <dbReference type="ARBA" id="ARBA00010935"/>
    </source>
</evidence>
<evidence type="ECO:0000256" key="3">
    <source>
        <dbReference type="SAM" id="Phobius"/>
    </source>
</evidence>
<evidence type="ECO:0000259" key="4">
    <source>
        <dbReference type="Pfam" id="PF25063"/>
    </source>
</evidence>
<dbReference type="GO" id="GO:0030991">
    <property type="term" value="C:intraciliary transport particle A"/>
    <property type="evidence" value="ECO:0007669"/>
    <property type="project" value="TreeGrafter"/>
</dbReference>
<feature type="repeat" description="TPR" evidence="2">
    <location>
        <begin position="15"/>
        <end position="48"/>
    </location>
</feature>
<sequence>MLRTLHAQDHNRSCGKAWEQLGLIYEKEQAYKDAASHYEKAWEFCNEASPAVGYRLAFNYLKAKSFLAARYVPAINICQSVLKISENYPKIKKALKQPEEYPPTPQPFSLGRVLFAAIVLLLLLLLTRALFTEVVARDGLLLGAGEEPLAALAVARESRSVTAAAALTPSILRNVRDVSLVHQGVWRCLHISGVTKYSDWHIWMEAADGSGVRVRGGKAFLRIGFLGDEEELQPSEDFLLNESSNASNSTASVADAGVEPTAFFDLILSI</sequence>
<comment type="caution">
    <text evidence="5">The sequence shown here is derived from an EMBL/GenBank/DDBJ whole genome shotgun (WGS) entry which is preliminary data.</text>
</comment>
<proteinExistence type="inferred from homology"/>
<dbReference type="InterPro" id="IPR040364">
    <property type="entry name" value="TTC21A/TTC21B"/>
</dbReference>
<dbReference type="PANTHER" id="PTHR14699:SF0">
    <property type="entry name" value="TETRATRICOPEPTIDE REPEAT PROTEIN 21 HOMOLOG"/>
    <property type="match status" value="1"/>
</dbReference>
<evidence type="ECO:0000256" key="2">
    <source>
        <dbReference type="PROSITE-ProRule" id="PRU00339"/>
    </source>
</evidence>
<dbReference type="GO" id="GO:0035721">
    <property type="term" value="P:intraciliary retrograde transport"/>
    <property type="evidence" value="ECO:0007669"/>
    <property type="project" value="TreeGrafter"/>
</dbReference>
<reference evidence="5 6" key="1">
    <citation type="submission" date="2016-02" db="EMBL/GenBank/DDBJ databases">
        <title>Genome analysis of coral dinoflagellate symbionts highlights evolutionary adaptations to a symbiotic lifestyle.</title>
        <authorList>
            <person name="Aranda M."/>
            <person name="Li Y."/>
            <person name="Liew Y.J."/>
            <person name="Baumgarten S."/>
            <person name="Simakov O."/>
            <person name="Wilson M."/>
            <person name="Piel J."/>
            <person name="Ashoor H."/>
            <person name="Bougouffa S."/>
            <person name="Bajic V.B."/>
            <person name="Ryu T."/>
            <person name="Ravasi T."/>
            <person name="Bayer T."/>
            <person name="Micklem G."/>
            <person name="Kim H."/>
            <person name="Bhak J."/>
            <person name="Lajeunesse T.C."/>
            <person name="Voolstra C.R."/>
        </authorList>
    </citation>
    <scope>NUCLEOTIDE SEQUENCE [LARGE SCALE GENOMIC DNA]</scope>
    <source>
        <strain evidence="5 6">CCMP2467</strain>
    </source>
</reference>
<keyword evidence="6" id="KW-1185">Reference proteome</keyword>
<dbReference type="InterPro" id="IPR056834">
    <property type="entry name" value="ARM_TT21_C"/>
</dbReference>
<accession>A0A1Q9E626</accession>
<feature type="transmembrane region" description="Helical" evidence="3">
    <location>
        <begin position="113"/>
        <end position="131"/>
    </location>
</feature>
<name>A0A1Q9E626_SYMMI</name>
<evidence type="ECO:0000313" key="5">
    <source>
        <dbReference type="EMBL" id="OLQ02858.1"/>
    </source>
</evidence>
<dbReference type="EMBL" id="LSRX01000252">
    <property type="protein sequence ID" value="OLQ02858.1"/>
    <property type="molecule type" value="Genomic_DNA"/>
</dbReference>
<dbReference type="Proteomes" id="UP000186817">
    <property type="component" value="Unassembled WGS sequence"/>
</dbReference>
<dbReference type="AlphaFoldDB" id="A0A1Q9E626"/>
<protein>
    <submittedName>
        <fullName evidence="5">Tetratricopeptide repeat protein 21B</fullName>
    </submittedName>
</protein>
<gene>
    <name evidence="5" type="primary">TTC21B</name>
    <name evidence="5" type="ORF">AK812_SmicGene14264</name>
</gene>
<keyword evidence="3" id="KW-0812">Transmembrane</keyword>
<dbReference type="PROSITE" id="PS50005">
    <property type="entry name" value="TPR"/>
    <property type="match status" value="1"/>
</dbReference>
<keyword evidence="3" id="KW-1133">Transmembrane helix</keyword>
<dbReference type="GO" id="GO:0005929">
    <property type="term" value="C:cilium"/>
    <property type="evidence" value="ECO:0007669"/>
    <property type="project" value="GOC"/>
</dbReference>
<dbReference type="PANTHER" id="PTHR14699">
    <property type="entry name" value="STI2 PROTEIN-RELATED"/>
    <property type="match status" value="1"/>
</dbReference>
<keyword evidence="3" id="KW-0472">Membrane</keyword>
<evidence type="ECO:0000313" key="6">
    <source>
        <dbReference type="Proteomes" id="UP000186817"/>
    </source>
</evidence>
<dbReference type="Gene3D" id="1.25.40.10">
    <property type="entry name" value="Tetratricopeptide repeat domain"/>
    <property type="match status" value="1"/>
</dbReference>